<dbReference type="InterPro" id="IPR036648">
    <property type="entry name" value="CN_Hdrase_a/SCN_Hdrase_g_sf"/>
</dbReference>
<reference evidence="1 2" key="1">
    <citation type="submission" date="2023-04" db="EMBL/GenBank/DDBJ databases">
        <title>Genome Sequence of Selenomonas sputigena ATCC 33150.</title>
        <authorList>
            <person name="Miller D.P."/>
            <person name="Anvari S."/>
            <person name="Polson S.W."/>
            <person name="Macdonald M."/>
            <person name="Mcdowell J.V."/>
        </authorList>
    </citation>
    <scope>NUCLEOTIDE SEQUENCE [LARGE SCALE GENOMIC DNA]</scope>
    <source>
        <strain evidence="1 2">ATCC 33150</strain>
    </source>
</reference>
<dbReference type="EMBL" id="JARVLH010000001">
    <property type="protein sequence ID" value="MEX5284140.1"/>
    <property type="molecule type" value="Genomic_DNA"/>
</dbReference>
<evidence type="ECO:0008006" key="3">
    <source>
        <dbReference type="Google" id="ProtNLM"/>
    </source>
</evidence>
<protein>
    <recommendedName>
        <fullName evidence="3">Nitrile hydratase alpha /Thiocyanate hydrolase gamma domain-containing protein</fullName>
    </recommendedName>
</protein>
<evidence type="ECO:0000313" key="1">
    <source>
        <dbReference type="EMBL" id="MEX5284140.1"/>
    </source>
</evidence>
<name>A0ABV3X2W4_9FIRM</name>
<dbReference type="SUPFAM" id="SSF56209">
    <property type="entry name" value="Nitrile hydratase alpha chain"/>
    <property type="match status" value="1"/>
</dbReference>
<dbReference type="RefSeq" id="WP_368845872.1">
    <property type="nucleotide sequence ID" value="NZ_CP194411.1"/>
</dbReference>
<sequence>MEGKKTRNPRILYAEIVEKCWNDEAFAKRFKEDPESVLKETGIPIEEGVTYKVVEAPKLVEYLVLPHEGAQKSVQEISRRLLNRAEKTEQILPEGVELRLIQDTEDIRYLPLPASPKTLTKAELALVAAAGVTTVQADVAVQVEAAVQVVAAVTEVEVLTVVTTQTAAAESSVVAVVCGVIVVI</sequence>
<evidence type="ECO:0000313" key="2">
    <source>
        <dbReference type="Proteomes" id="UP001559623"/>
    </source>
</evidence>
<organism evidence="1 2">
    <name type="scientific">Selenomonas sputigena</name>
    <dbReference type="NCBI Taxonomy" id="69823"/>
    <lineage>
        <taxon>Bacteria</taxon>
        <taxon>Bacillati</taxon>
        <taxon>Bacillota</taxon>
        <taxon>Negativicutes</taxon>
        <taxon>Selenomonadales</taxon>
        <taxon>Selenomonadaceae</taxon>
        <taxon>Selenomonas</taxon>
    </lineage>
</organism>
<comment type="caution">
    <text evidence="1">The sequence shown here is derived from an EMBL/GenBank/DDBJ whole genome shotgun (WGS) entry which is preliminary data.</text>
</comment>
<dbReference type="Gene3D" id="3.90.330.10">
    <property type="entry name" value="Nitrile hydratase alpha /Thiocyanate hydrolase gamma"/>
    <property type="match status" value="1"/>
</dbReference>
<dbReference type="Proteomes" id="UP001559623">
    <property type="component" value="Unassembled WGS sequence"/>
</dbReference>
<keyword evidence="2" id="KW-1185">Reference proteome</keyword>
<proteinExistence type="predicted"/>
<accession>A0ABV3X2W4</accession>
<gene>
    <name evidence="1" type="ORF">QCO44_00560</name>
</gene>